<organism evidence="10">
    <name type="scientific">Phaffia rhodozyma</name>
    <name type="common">Yeast</name>
    <name type="synonym">Xanthophyllomyces dendrorhous</name>
    <dbReference type="NCBI Taxonomy" id="264483"/>
    <lineage>
        <taxon>Eukaryota</taxon>
        <taxon>Fungi</taxon>
        <taxon>Dikarya</taxon>
        <taxon>Basidiomycota</taxon>
        <taxon>Agaricomycotina</taxon>
        <taxon>Tremellomycetes</taxon>
        <taxon>Cystofilobasidiales</taxon>
        <taxon>Mrakiaceae</taxon>
        <taxon>Phaffia</taxon>
    </lineage>
</organism>
<dbReference type="InterPro" id="IPR013087">
    <property type="entry name" value="Znf_C2H2_type"/>
</dbReference>
<feature type="domain" description="C2H2-type" evidence="9">
    <location>
        <begin position="775"/>
        <end position="802"/>
    </location>
</feature>
<dbReference type="FunFam" id="3.30.160.60:FF:000065">
    <property type="entry name" value="B-cell CLL/lymphoma 6, member B"/>
    <property type="match status" value="1"/>
</dbReference>
<feature type="compositionally biased region" description="Polar residues" evidence="8">
    <location>
        <begin position="245"/>
        <end position="258"/>
    </location>
</feature>
<keyword evidence="5" id="KW-0805">Transcription regulation</keyword>
<dbReference type="GO" id="GO:0000981">
    <property type="term" value="F:DNA-binding transcription factor activity, RNA polymerase II-specific"/>
    <property type="evidence" value="ECO:0007669"/>
    <property type="project" value="TreeGrafter"/>
</dbReference>
<feature type="compositionally biased region" description="Polar residues" evidence="8">
    <location>
        <begin position="625"/>
        <end position="648"/>
    </location>
</feature>
<dbReference type="PROSITE" id="PS50157">
    <property type="entry name" value="ZINC_FINGER_C2H2_2"/>
    <property type="match status" value="6"/>
</dbReference>
<evidence type="ECO:0000256" key="8">
    <source>
        <dbReference type="SAM" id="MobiDB-lite"/>
    </source>
</evidence>
<dbReference type="GO" id="GO:0008270">
    <property type="term" value="F:zinc ion binding"/>
    <property type="evidence" value="ECO:0007669"/>
    <property type="project" value="UniProtKB-KW"/>
</dbReference>
<dbReference type="PROSITE" id="PS00028">
    <property type="entry name" value="ZINC_FINGER_C2H2_1"/>
    <property type="match status" value="4"/>
</dbReference>
<feature type="domain" description="C2H2-type" evidence="9">
    <location>
        <begin position="802"/>
        <end position="824"/>
    </location>
</feature>
<sequence>MFGEKLHEQQQQHQHQYQQHQQQSLPQCYQVICCDQPHHGEPSNTSSHSPTTISPKNFSVSPAATYLSAVPPTDVSMHCCSPPVSFDPECYDCSFECIEVNFPNCSVALDSASASASASPAQAVDCVDCSMAMEEHSTTGWPFINPQEIGCCFEPDCSDEPPKTVCEQAETRAEESGESSYCHGCPSGADKRGAGSEGEEEEILDCCGRICGHQHSWNCGFDKPEAGFDHIFACYHPNTTPFSTPSELLSNQNASGCASPSHSLPGPSPSQCQDPQFHLPYPSLGSSADGPLSALNVLLHAANAASTDVHVSSSSSVSLSNTHANPSEYNFPMDSLTGSLPDPDLSSPSSIAAITVTDGDAYQSYTLTPNLSASPRATPPSDLEPLTESSFMNCQWSDCHETFPSLDELIEHFRTTSSHVPLACLTSTETPMGAVNAPAETMESVSLQTTAAAEEARSIIFQQTSTDEDPFGRAQPVSSQPVHLHCQWGQDHAFTLSGYPTVFPPAHSTLDSFSIDAQQSLDDQLSPNQVDFLLKHLLEEHLTGNTNHRNLIQPTQSESAQGSYYFPNYPGTIPAKPMTSYDMMYGHTLGSALNGTSSWNPSIDSLSSPSSPSSLSSLSLDRSSGKASTSPNTVARISQSHPYRSRTTLPVPCASRPQPQPSSSRQIRSSSHTGKENAADHGLVRRIKSEENDELKAERFLKAEEEHVCGYLGCKKTFSDTASLTDHLNNVHVGSGKDVYQCGWEGCERAMHGPVFKSKQKIMRHLQSHTNHKPFVCELCNQTFSEAATLQQHIRRHSNESCDKAFALIGSLTIHKRTHDGIKPFRCSFCDKSFVEASNLNKHIRTHTGERPHKCEYLGCDKRFARPDQLSRHQNVHRKKEAKALALKNGISTTV</sequence>
<evidence type="ECO:0000259" key="9">
    <source>
        <dbReference type="PROSITE" id="PS50157"/>
    </source>
</evidence>
<keyword evidence="1" id="KW-0479">Metal-binding</keyword>
<name>A0A0F7SKC5_PHARH</name>
<keyword evidence="6" id="KW-0804">Transcription</keyword>
<dbReference type="InterPro" id="IPR050329">
    <property type="entry name" value="GLI_C2H2-zinc-finger"/>
</dbReference>
<feature type="region of interest" description="Disordered" evidence="8">
    <location>
        <begin position="601"/>
        <end position="690"/>
    </location>
</feature>
<feature type="compositionally biased region" description="Low complexity" evidence="8">
    <location>
        <begin position="655"/>
        <end position="671"/>
    </location>
</feature>
<feature type="compositionally biased region" description="Basic and acidic residues" evidence="8">
    <location>
        <begin position="673"/>
        <end position="690"/>
    </location>
</feature>
<evidence type="ECO:0000256" key="2">
    <source>
        <dbReference type="ARBA" id="ARBA00022737"/>
    </source>
</evidence>
<protein>
    <submittedName>
        <fullName evidence="10">Zinc finger protein 169</fullName>
    </submittedName>
</protein>
<dbReference type="FunFam" id="3.30.160.60:FF:000032">
    <property type="entry name" value="Krueppel-like factor 4"/>
    <property type="match status" value="1"/>
</dbReference>
<evidence type="ECO:0000256" key="6">
    <source>
        <dbReference type="ARBA" id="ARBA00023163"/>
    </source>
</evidence>
<accession>A0A0F7SKC5</accession>
<dbReference type="SMART" id="SM00355">
    <property type="entry name" value="ZnF_C2H2"/>
    <property type="match status" value="7"/>
</dbReference>
<evidence type="ECO:0000256" key="5">
    <source>
        <dbReference type="ARBA" id="ARBA00023015"/>
    </source>
</evidence>
<dbReference type="PANTHER" id="PTHR19818">
    <property type="entry name" value="ZINC FINGER PROTEIN ZIC AND GLI"/>
    <property type="match status" value="1"/>
</dbReference>
<dbReference type="Gene3D" id="3.30.160.60">
    <property type="entry name" value="Classic Zinc Finger"/>
    <property type="match status" value="6"/>
</dbReference>
<reference evidence="10" key="1">
    <citation type="submission" date="2014-08" db="EMBL/GenBank/DDBJ databases">
        <authorList>
            <person name="Sharma Rahul"/>
            <person name="Thines Marco"/>
        </authorList>
    </citation>
    <scope>NUCLEOTIDE SEQUENCE</scope>
</reference>
<evidence type="ECO:0000256" key="7">
    <source>
        <dbReference type="PROSITE-ProRule" id="PRU00042"/>
    </source>
</evidence>
<feature type="domain" description="C2H2-type" evidence="9">
    <location>
        <begin position="825"/>
        <end position="852"/>
    </location>
</feature>
<dbReference type="EMBL" id="LN483167">
    <property type="protein sequence ID" value="CDZ97372.1"/>
    <property type="molecule type" value="Genomic_DNA"/>
</dbReference>
<feature type="domain" description="C2H2-type" evidence="9">
    <location>
        <begin position="853"/>
        <end position="882"/>
    </location>
</feature>
<keyword evidence="2" id="KW-0677">Repeat</keyword>
<feature type="region of interest" description="Disordered" evidence="8">
    <location>
        <begin position="245"/>
        <end position="284"/>
    </location>
</feature>
<feature type="domain" description="C2H2-type" evidence="9">
    <location>
        <begin position="740"/>
        <end position="774"/>
    </location>
</feature>
<dbReference type="InterPro" id="IPR036236">
    <property type="entry name" value="Znf_C2H2_sf"/>
</dbReference>
<dbReference type="AlphaFoldDB" id="A0A0F7SKC5"/>
<dbReference type="SUPFAM" id="SSF57667">
    <property type="entry name" value="beta-beta-alpha zinc fingers"/>
    <property type="match status" value="3"/>
</dbReference>
<dbReference type="PANTHER" id="PTHR19818:SF163">
    <property type="entry name" value="C2H2-TYPE DOMAIN-CONTAINING PROTEIN"/>
    <property type="match status" value="1"/>
</dbReference>
<evidence type="ECO:0000313" key="10">
    <source>
        <dbReference type="EMBL" id="CDZ97372.1"/>
    </source>
</evidence>
<proteinExistence type="predicted"/>
<evidence type="ECO:0000256" key="1">
    <source>
        <dbReference type="ARBA" id="ARBA00022723"/>
    </source>
</evidence>
<dbReference type="GO" id="GO:0000978">
    <property type="term" value="F:RNA polymerase II cis-regulatory region sequence-specific DNA binding"/>
    <property type="evidence" value="ECO:0007669"/>
    <property type="project" value="TreeGrafter"/>
</dbReference>
<keyword evidence="4" id="KW-0862">Zinc</keyword>
<dbReference type="GO" id="GO:0045944">
    <property type="term" value="P:positive regulation of transcription by RNA polymerase II"/>
    <property type="evidence" value="ECO:0007669"/>
    <property type="project" value="UniProtKB-ARBA"/>
</dbReference>
<evidence type="ECO:0000256" key="4">
    <source>
        <dbReference type="ARBA" id="ARBA00022833"/>
    </source>
</evidence>
<dbReference type="GO" id="GO:0005634">
    <property type="term" value="C:nucleus"/>
    <property type="evidence" value="ECO:0007669"/>
    <property type="project" value="UniProtKB-ARBA"/>
</dbReference>
<feature type="domain" description="C2H2-type" evidence="9">
    <location>
        <begin position="707"/>
        <end position="737"/>
    </location>
</feature>
<keyword evidence="3 7" id="KW-0863">Zinc-finger</keyword>
<dbReference type="FunFam" id="3.30.160.60:FF:002343">
    <property type="entry name" value="Zinc finger protein 33A"/>
    <property type="match status" value="1"/>
</dbReference>
<dbReference type="Pfam" id="PF00096">
    <property type="entry name" value="zf-C2H2"/>
    <property type="match status" value="2"/>
</dbReference>
<feature type="compositionally biased region" description="Low complexity" evidence="8">
    <location>
        <begin position="601"/>
        <end position="622"/>
    </location>
</feature>
<evidence type="ECO:0000256" key="3">
    <source>
        <dbReference type="ARBA" id="ARBA00022771"/>
    </source>
</evidence>
<dbReference type="Pfam" id="PF13894">
    <property type="entry name" value="zf-C2H2_4"/>
    <property type="match status" value="1"/>
</dbReference>